<sequence length="193" mass="22691">IPYDQSLKNKILGGERERKITNTPHEYCELYTSCWNPSPEKRPDIELVYSELSNIIHKISENQRDSEWIKNAIINEHINYYEYNLFNDMKEIGSGGFDHDNLSWRIVQELRETAIEGTPEDYTKIYRDNLQNDDCEINELLFIENENNLKSLNLINTEELNRSVQNHDTCIIANMNYNTSSLEDPMQKPSTEP</sequence>
<accession>A0A9W4T0M6</accession>
<dbReference type="AlphaFoldDB" id="A0A9W4T0M6"/>
<organism evidence="1 2">
    <name type="scientific">Funneliformis geosporum</name>
    <dbReference type="NCBI Taxonomy" id="1117311"/>
    <lineage>
        <taxon>Eukaryota</taxon>
        <taxon>Fungi</taxon>
        <taxon>Fungi incertae sedis</taxon>
        <taxon>Mucoromycota</taxon>
        <taxon>Glomeromycotina</taxon>
        <taxon>Glomeromycetes</taxon>
        <taxon>Glomerales</taxon>
        <taxon>Glomeraceae</taxon>
        <taxon>Funneliformis</taxon>
    </lineage>
</organism>
<dbReference type="Proteomes" id="UP001153678">
    <property type="component" value="Unassembled WGS sequence"/>
</dbReference>
<evidence type="ECO:0000313" key="1">
    <source>
        <dbReference type="EMBL" id="CAI2188157.1"/>
    </source>
</evidence>
<dbReference type="Gene3D" id="1.10.510.10">
    <property type="entry name" value="Transferase(Phosphotransferase) domain 1"/>
    <property type="match status" value="1"/>
</dbReference>
<protein>
    <submittedName>
        <fullName evidence="1">15077_t:CDS:1</fullName>
    </submittedName>
</protein>
<reference evidence="1" key="1">
    <citation type="submission" date="2022-08" db="EMBL/GenBank/DDBJ databases">
        <authorList>
            <person name="Kallberg Y."/>
            <person name="Tangrot J."/>
            <person name="Rosling A."/>
        </authorList>
    </citation>
    <scope>NUCLEOTIDE SEQUENCE</scope>
    <source>
        <strain evidence="1">Wild A</strain>
    </source>
</reference>
<evidence type="ECO:0000313" key="2">
    <source>
        <dbReference type="Proteomes" id="UP001153678"/>
    </source>
</evidence>
<name>A0A9W4T0M6_9GLOM</name>
<dbReference type="EMBL" id="CAMKVN010005025">
    <property type="protein sequence ID" value="CAI2188157.1"/>
    <property type="molecule type" value="Genomic_DNA"/>
</dbReference>
<comment type="caution">
    <text evidence="1">The sequence shown here is derived from an EMBL/GenBank/DDBJ whole genome shotgun (WGS) entry which is preliminary data.</text>
</comment>
<dbReference type="SUPFAM" id="SSF56112">
    <property type="entry name" value="Protein kinase-like (PK-like)"/>
    <property type="match status" value="1"/>
</dbReference>
<gene>
    <name evidence="1" type="ORF">FWILDA_LOCUS13439</name>
</gene>
<keyword evidence="2" id="KW-1185">Reference proteome</keyword>
<feature type="non-terminal residue" evidence="1">
    <location>
        <position position="193"/>
    </location>
</feature>
<dbReference type="InterPro" id="IPR011009">
    <property type="entry name" value="Kinase-like_dom_sf"/>
</dbReference>
<proteinExistence type="predicted"/>